<dbReference type="Pfam" id="PF05035">
    <property type="entry name" value="DGOK"/>
    <property type="match status" value="1"/>
</dbReference>
<dbReference type="STRING" id="1526658.BHK69_00450"/>
<dbReference type="RefSeq" id="WP_069688395.1">
    <property type="nucleotide sequence ID" value="NZ_CP017147.1"/>
</dbReference>
<accession>A0A1D7TVM5</accession>
<evidence type="ECO:0000313" key="1">
    <source>
        <dbReference type="EMBL" id="AOO79170.1"/>
    </source>
</evidence>
<dbReference type="Gene3D" id="3.30.420.310">
    <property type="entry name" value="2-keto-3-deoxy-galactonokinase, C-terminal domain"/>
    <property type="match status" value="1"/>
</dbReference>
<dbReference type="InterPro" id="IPR042258">
    <property type="entry name" value="DGOK_N"/>
</dbReference>
<name>A0A1D7TVM5_9HYPH</name>
<sequence length="316" mass="34203">MSPASHLIAIDWGTSSLRAALMHRDGTILDRLQSGDGVMAMLGRDYAERFESLFGPWLDRHPTATVLASGMVGSRQGWCEAPYVACPASFEDLARGIAYIDVEGRGRIGLVPGLVSDQAGPAPDVIRGEEVQVFGGLRLNGQASNEQASGVFVLPGTHSKWVVVEEGRIARFHTFMTGELYGLLKRHSILGKLMPEESEPPFAPAAFEAGCRLALSDEAGALLHRLFSVRTTGLFHRFTSEELPSYLSGLLIGEEVREAKALIGDRAPGPVQLICREDLARSYRLCLQAAGIDSAWIDDAAFLGLFDIARRNALIA</sequence>
<keyword evidence="1" id="KW-0808">Transferase</keyword>
<dbReference type="InterPro" id="IPR042257">
    <property type="entry name" value="DGOK_C"/>
</dbReference>
<dbReference type="Proteomes" id="UP000094969">
    <property type="component" value="Chromosome"/>
</dbReference>
<keyword evidence="2" id="KW-1185">Reference proteome</keyword>
<dbReference type="GO" id="GO:0034194">
    <property type="term" value="P:D-galactonate catabolic process"/>
    <property type="evidence" value="ECO:0007669"/>
    <property type="project" value="InterPro"/>
</dbReference>
<evidence type="ECO:0000313" key="2">
    <source>
        <dbReference type="Proteomes" id="UP000094969"/>
    </source>
</evidence>
<gene>
    <name evidence="1" type="ORF">BHK69_00450</name>
</gene>
<dbReference type="CDD" id="cd24012">
    <property type="entry name" value="ASKHA_NBD_KDGal-kinase"/>
    <property type="match status" value="1"/>
</dbReference>
<protein>
    <submittedName>
        <fullName evidence="1">2-dehydro-3-deoxygalactonokinase</fullName>
    </submittedName>
</protein>
<dbReference type="Gene3D" id="3.30.420.300">
    <property type="entry name" value="2-keto-3-deoxy-galactonokinase, substrate binding domain"/>
    <property type="match status" value="1"/>
</dbReference>
<dbReference type="EMBL" id="CP017147">
    <property type="protein sequence ID" value="AOO79170.1"/>
    <property type="molecule type" value="Genomic_DNA"/>
</dbReference>
<dbReference type="KEGG" id="bvv:BHK69_00450"/>
<reference evidence="1 2" key="1">
    <citation type="journal article" date="2015" name="Antonie Van Leeuwenhoek">
        <title>Bosea vaviloviae sp. nov., a new species of slow-growing rhizobia isolated from nodules of the relict species Vavilovia formosa (Stev.) Fed.</title>
        <authorList>
            <person name="Safronova V.I."/>
            <person name="Kuznetsova I.G."/>
            <person name="Sazanova A.L."/>
            <person name="Kimeklis A.K."/>
            <person name="Belimov A.A."/>
            <person name="Andronov E.E."/>
            <person name="Pinaev A.G."/>
            <person name="Chizhevskaya E.P."/>
            <person name="Pukhaev A.R."/>
            <person name="Popov K.P."/>
            <person name="Willems A."/>
            <person name="Tikhonovich I.A."/>
        </authorList>
    </citation>
    <scope>NUCLEOTIDE SEQUENCE [LARGE SCALE GENOMIC DNA]</scope>
    <source>
        <strain evidence="1 2">Vaf18</strain>
    </source>
</reference>
<dbReference type="AlphaFoldDB" id="A0A1D7TVM5"/>
<organism evidence="1 2">
    <name type="scientific">Bosea vaviloviae</name>
    <dbReference type="NCBI Taxonomy" id="1526658"/>
    <lineage>
        <taxon>Bacteria</taxon>
        <taxon>Pseudomonadati</taxon>
        <taxon>Pseudomonadota</taxon>
        <taxon>Alphaproteobacteria</taxon>
        <taxon>Hyphomicrobiales</taxon>
        <taxon>Boseaceae</taxon>
        <taxon>Bosea</taxon>
    </lineage>
</organism>
<dbReference type="OrthoDB" id="256574at2"/>
<keyword evidence="1" id="KW-0418">Kinase</keyword>
<proteinExistence type="predicted"/>
<dbReference type="GO" id="GO:0008671">
    <property type="term" value="F:2-dehydro-3-deoxygalactonokinase activity"/>
    <property type="evidence" value="ECO:0007669"/>
    <property type="project" value="InterPro"/>
</dbReference>
<dbReference type="InterPro" id="IPR007729">
    <property type="entry name" value="DGOK"/>
</dbReference>